<organism evidence="2 3">
    <name type="scientific">Reticulomyxa filosa</name>
    <dbReference type="NCBI Taxonomy" id="46433"/>
    <lineage>
        <taxon>Eukaryota</taxon>
        <taxon>Sar</taxon>
        <taxon>Rhizaria</taxon>
        <taxon>Retaria</taxon>
        <taxon>Foraminifera</taxon>
        <taxon>Monothalamids</taxon>
        <taxon>Reticulomyxidae</taxon>
        <taxon>Reticulomyxa</taxon>
    </lineage>
</organism>
<proteinExistence type="predicted"/>
<sequence>MESIPEEIAINDFKISDTVLEKSPPAPQANTSSLKELLQSKEDPDVPDLSDEKKNEIRNFLMKQSSAGNIQDNVSQTSDENRKRGPYRKKVMPRTNMMKTDDTQMIRKAKILTVEGYLKSERFGPFLCQNIGIAPEQVRLLDIPQLEDVHQEIKCLITKRYKERFVEGLSKIGLKTLESAISPFYNIAGFESILMANQEFLDCLEELKLEIQGPPLPLSMRMGMCMAQTAIICNQLNSLNGENFQINPESFHHKFQPKREPEPYEQDDDEPKNPNQTI</sequence>
<dbReference type="EMBL" id="ASPP01006424">
    <property type="protein sequence ID" value="ETO28848.1"/>
    <property type="molecule type" value="Genomic_DNA"/>
</dbReference>
<reference evidence="2 3" key="1">
    <citation type="journal article" date="2013" name="Curr. Biol.">
        <title>The Genome of the Foraminiferan Reticulomyxa filosa.</title>
        <authorList>
            <person name="Glockner G."/>
            <person name="Hulsmann N."/>
            <person name="Schleicher M."/>
            <person name="Noegel A.A."/>
            <person name="Eichinger L."/>
            <person name="Gallinger C."/>
            <person name="Pawlowski J."/>
            <person name="Sierra R."/>
            <person name="Euteneuer U."/>
            <person name="Pillet L."/>
            <person name="Moustafa A."/>
            <person name="Platzer M."/>
            <person name="Groth M."/>
            <person name="Szafranski K."/>
            <person name="Schliwa M."/>
        </authorList>
    </citation>
    <scope>NUCLEOTIDE SEQUENCE [LARGE SCALE GENOMIC DNA]</scope>
</reference>
<protein>
    <submittedName>
        <fullName evidence="2">Uncharacterized protein</fullName>
    </submittedName>
</protein>
<keyword evidence="3" id="KW-1185">Reference proteome</keyword>
<comment type="caution">
    <text evidence="2">The sequence shown here is derived from an EMBL/GenBank/DDBJ whole genome shotgun (WGS) entry which is preliminary data.</text>
</comment>
<evidence type="ECO:0000313" key="2">
    <source>
        <dbReference type="EMBL" id="ETO28848.1"/>
    </source>
</evidence>
<feature type="region of interest" description="Disordered" evidence="1">
    <location>
        <begin position="64"/>
        <end position="87"/>
    </location>
</feature>
<name>X6NSD3_RETFI</name>
<evidence type="ECO:0000256" key="1">
    <source>
        <dbReference type="SAM" id="MobiDB-lite"/>
    </source>
</evidence>
<dbReference type="AlphaFoldDB" id="X6NSD3"/>
<dbReference type="Proteomes" id="UP000023152">
    <property type="component" value="Unassembled WGS sequence"/>
</dbReference>
<feature type="compositionally biased region" description="Basic and acidic residues" evidence="1">
    <location>
        <begin position="38"/>
        <end position="52"/>
    </location>
</feature>
<evidence type="ECO:0000313" key="3">
    <source>
        <dbReference type="Proteomes" id="UP000023152"/>
    </source>
</evidence>
<gene>
    <name evidence="2" type="ORF">RFI_08280</name>
</gene>
<feature type="region of interest" description="Disordered" evidence="1">
    <location>
        <begin position="253"/>
        <end position="278"/>
    </location>
</feature>
<feature type="region of interest" description="Disordered" evidence="1">
    <location>
        <begin position="17"/>
        <end position="52"/>
    </location>
</feature>
<accession>X6NSD3</accession>
<feature type="compositionally biased region" description="Polar residues" evidence="1">
    <location>
        <begin position="64"/>
        <end position="78"/>
    </location>
</feature>